<reference evidence="2" key="1">
    <citation type="submission" date="2022-08" db="EMBL/GenBank/DDBJ databases">
        <title>Novel sulfate-reducing endosymbionts in the free-living metamonad Anaeramoeba.</title>
        <authorList>
            <person name="Jerlstrom-Hultqvist J."/>
            <person name="Cepicka I."/>
            <person name="Gallot-Lavallee L."/>
            <person name="Salas-Leiva D."/>
            <person name="Curtis B.A."/>
            <person name="Zahonova K."/>
            <person name="Pipaliya S."/>
            <person name="Dacks J."/>
            <person name="Roger A.J."/>
        </authorList>
    </citation>
    <scope>NUCLEOTIDE SEQUENCE</scope>
    <source>
        <strain evidence="2">Schooner1</strain>
    </source>
</reference>
<accession>A0ABQ8X828</accession>
<proteinExistence type="predicted"/>
<evidence type="ECO:0000313" key="2">
    <source>
        <dbReference type="EMBL" id="KAJ6228806.1"/>
    </source>
</evidence>
<comment type="caution">
    <text evidence="2">The sequence shown here is derived from an EMBL/GenBank/DDBJ whole genome shotgun (WGS) entry which is preliminary data.</text>
</comment>
<feature type="compositionally biased region" description="Basic and acidic residues" evidence="1">
    <location>
        <begin position="291"/>
        <end position="321"/>
    </location>
</feature>
<dbReference type="Proteomes" id="UP001150062">
    <property type="component" value="Unassembled WGS sequence"/>
</dbReference>
<sequence>MFQTYPVQMLPTFNFPKDGKQVKGLEKFQSQPVKQHKNDLFLLSPPTHSNEFFDKSIFLKNSKPKKPKLSISARVKIYMKRNNLTTRECAIWSNIPGIINKRNGVVCLRVIEQVESYFSGKYPNQHYDHLFRRWLIYRRDSDWKESKKRHSQNKAKKIQTEKYRFGDYTSGDIRTMIKKVIEKSKKTEYKLSQSKIAAIVNVDELRLRNAKYAMQKYLTGKSSSKDHLLDSKFFDWLSLQGKLSPPLSRRRTIVKQNGVGNCNETKIKIKEKKFQIKNRSGDFNLKKKSRKEKESKKHKDIKHSFYENDHENVSDNSDHGSDSNSDSDNTDRIRNRSHGHKHFHRHNHRHNRHHKHGHRHHNHKQTSKKSKKLNSQDNLEDLVQNLRSHQRKNQNKSKKKNKSKKNKHNHKNKISKTHYNNEIDQNPPTKFVIPTTETPTLRTEKMNFNSIQIKQRKRKPNSFKKKSLKKNRKLLDSFAQEKYQAIYCD</sequence>
<feature type="compositionally biased region" description="Basic residues" evidence="1">
    <location>
        <begin position="335"/>
        <end position="372"/>
    </location>
</feature>
<protein>
    <submittedName>
        <fullName evidence="2">Uncharacterized protein</fullName>
    </submittedName>
</protein>
<gene>
    <name evidence="2" type="ORF">M0813_08301</name>
</gene>
<feature type="region of interest" description="Disordered" evidence="1">
    <location>
        <begin position="386"/>
        <end position="434"/>
    </location>
</feature>
<organism evidence="2 3">
    <name type="scientific">Anaeramoeba flamelloides</name>
    <dbReference type="NCBI Taxonomy" id="1746091"/>
    <lineage>
        <taxon>Eukaryota</taxon>
        <taxon>Metamonada</taxon>
        <taxon>Anaeramoebidae</taxon>
        <taxon>Anaeramoeba</taxon>
    </lineage>
</organism>
<feature type="region of interest" description="Disordered" evidence="1">
    <location>
        <begin position="280"/>
        <end position="374"/>
    </location>
</feature>
<name>A0ABQ8X828_9EUKA</name>
<dbReference type="EMBL" id="JAOAOG010000325">
    <property type="protein sequence ID" value="KAJ6228806.1"/>
    <property type="molecule type" value="Genomic_DNA"/>
</dbReference>
<evidence type="ECO:0000256" key="1">
    <source>
        <dbReference type="SAM" id="MobiDB-lite"/>
    </source>
</evidence>
<keyword evidence="3" id="KW-1185">Reference proteome</keyword>
<feature type="compositionally biased region" description="Polar residues" evidence="1">
    <location>
        <begin position="417"/>
        <end position="428"/>
    </location>
</feature>
<evidence type="ECO:0000313" key="3">
    <source>
        <dbReference type="Proteomes" id="UP001150062"/>
    </source>
</evidence>
<feature type="compositionally biased region" description="Basic residues" evidence="1">
    <location>
        <begin position="388"/>
        <end position="416"/>
    </location>
</feature>